<keyword evidence="1" id="KW-1133">Transmembrane helix</keyword>
<dbReference type="OrthoDB" id="9804333at2"/>
<keyword evidence="3" id="KW-1185">Reference proteome</keyword>
<dbReference type="InterPro" id="IPR016195">
    <property type="entry name" value="Pol/histidinol_Pase-like"/>
</dbReference>
<reference evidence="2 3" key="1">
    <citation type="submission" date="2019-02" db="EMBL/GenBank/DDBJ databases">
        <title>Deep-cultivation of Planctomycetes and their phenomic and genomic characterization uncovers novel biology.</title>
        <authorList>
            <person name="Wiegand S."/>
            <person name="Jogler M."/>
            <person name="Boedeker C."/>
            <person name="Pinto D."/>
            <person name="Vollmers J."/>
            <person name="Rivas-Marin E."/>
            <person name="Kohn T."/>
            <person name="Peeters S.H."/>
            <person name="Heuer A."/>
            <person name="Rast P."/>
            <person name="Oberbeckmann S."/>
            <person name="Bunk B."/>
            <person name="Jeske O."/>
            <person name="Meyerdierks A."/>
            <person name="Storesund J.E."/>
            <person name="Kallscheuer N."/>
            <person name="Luecker S."/>
            <person name="Lage O.M."/>
            <person name="Pohl T."/>
            <person name="Merkel B.J."/>
            <person name="Hornburger P."/>
            <person name="Mueller R.-W."/>
            <person name="Bruemmer F."/>
            <person name="Labrenz M."/>
            <person name="Spormann A.M."/>
            <person name="Op den Camp H."/>
            <person name="Overmann J."/>
            <person name="Amann R."/>
            <person name="Jetten M.S.M."/>
            <person name="Mascher T."/>
            <person name="Medema M.H."/>
            <person name="Devos D.P."/>
            <person name="Kaster A.-K."/>
            <person name="Ovreas L."/>
            <person name="Rohde M."/>
            <person name="Galperin M.Y."/>
            <person name="Jogler C."/>
        </authorList>
    </citation>
    <scope>NUCLEOTIDE SEQUENCE [LARGE SCALE GENOMIC DNA]</scope>
    <source>
        <strain evidence="2 3">Pan44</strain>
    </source>
</reference>
<organism evidence="2 3">
    <name type="scientific">Caulifigura coniformis</name>
    <dbReference type="NCBI Taxonomy" id="2527983"/>
    <lineage>
        <taxon>Bacteria</taxon>
        <taxon>Pseudomonadati</taxon>
        <taxon>Planctomycetota</taxon>
        <taxon>Planctomycetia</taxon>
        <taxon>Planctomycetales</taxon>
        <taxon>Planctomycetaceae</taxon>
        <taxon>Caulifigura</taxon>
    </lineage>
</organism>
<feature type="transmembrane region" description="Helical" evidence="1">
    <location>
        <begin position="12"/>
        <end position="31"/>
    </location>
</feature>
<dbReference type="Gene3D" id="3.20.20.140">
    <property type="entry name" value="Metal-dependent hydrolases"/>
    <property type="match status" value="1"/>
</dbReference>
<evidence type="ECO:0008006" key="4">
    <source>
        <dbReference type="Google" id="ProtNLM"/>
    </source>
</evidence>
<dbReference type="InParanoid" id="A0A517SC03"/>
<dbReference type="SUPFAM" id="SSF89550">
    <property type="entry name" value="PHP domain-like"/>
    <property type="match status" value="1"/>
</dbReference>
<dbReference type="AlphaFoldDB" id="A0A517SC03"/>
<dbReference type="PANTHER" id="PTHR42924">
    <property type="entry name" value="EXONUCLEASE"/>
    <property type="match status" value="1"/>
</dbReference>
<accession>A0A517SC03</accession>
<dbReference type="GO" id="GO:0035312">
    <property type="term" value="F:5'-3' DNA exonuclease activity"/>
    <property type="evidence" value="ECO:0007669"/>
    <property type="project" value="TreeGrafter"/>
</dbReference>
<dbReference type="EMBL" id="CP036271">
    <property type="protein sequence ID" value="QDT53634.1"/>
    <property type="molecule type" value="Genomic_DNA"/>
</dbReference>
<dbReference type="GO" id="GO:0004534">
    <property type="term" value="F:5'-3' RNA exonuclease activity"/>
    <property type="evidence" value="ECO:0007669"/>
    <property type="project" value="TreeGrafter"/>
</dbReference>
<evidence type="ECO:0000313" key="2">
    <source>
        <dbReference type="EMBL" id="QDT53634.1"/>
    </source>
</evidence>
<dbReference type="RefSeq" id="WP_145028991.1">
    <property type="nucleotide sequence ID" value="NZ_CP036271.1"/>
</dbReference>
<dbReference type="Proteomes" id="UP000315700">
    <property type="component" value="Chromosome"/>
</dbReference>
<dbReference type="PANTHER" id="PTHR42924:SF11">
    <property type="entry name" value="POLYMERASE_HISTIDINOL PHOSPHATASE N-TERMINAL DOMAIN-CONTAINING PROTEIN"/>
    <property type="match status" value="1"/>
</dbReference>
<evidence type="ECO:0000313" key="3">
    <source>
        <dbReference type="Proteomes" id="UP000315700"/>
    </source>
</evidence>
<dbReference type="InterPro" id="IPR052018">
    <property type="entry name" value="PHP_domain"/>
</dbReference>
<gene>
    <name evidence="2" type="ORF">Pan44_16570</name>
</gene>
<evidence type="ECO:0000256" key="1">
    <source>
        <dbReference type="SAM" id="Phobius"/>
    </source>
</evidence>
<keyword evidence="1" id="KW-0812">Transmembrane</keyword>
<protein>
    <recommendedName>
        <fullName evidence="4">PHP domain protein</fullName>
    </recommendedName>
</protein>
<dbReference type="KEGG" id="ccos:Pan44_16570"/>
<keyword evidence="1" id="KW-0472">Membrane</keyword>
<sequence>MSSQPAQASSPSGLKAVLVVPVVLATLVLGLKSVIPAQRQPAATLESDTELRWFKGNVHTHSHWSDGNDYLETIALWYRDRGYNFLTFTDHNVLANVDRWVEIDKTKGGRVAFDKLKAKFPDWVETRTEDGKEQVRLRRFDEVSAKLNVEREFLLIQGEELSDFFASPDYGKLPLHINAGNIYEKLAPAGGSSVAEVIQNNVDSVNKQRERTGQVMMVHLNHPNFGWAVRAEDLMRIIGERFFEVYNGHPGVNNKGNAERASTEKIWDIVLTKRLAELRLPVMYGLAVDDGHDYHNIPSRKSEPGRGWVMVLAPKLTATSLILALEAGQFYASSGVSLKKVESSDRGLSIEIDPVAGETYTIEFIGTRKGYNPVGTPVMGKDGKPLNTTHRYSDEIGTSLAKVEGNSARYDFKGDEIYVRATITSSALHPNPSEVGDFQQAWVQPVLGPACPPQND</sequence>
<proteinExistence type="predicted"/>
<name>A0A517SC03_9PLAN</name>